<feature type="region of interest" description="Disordered" evidence="1">
    <location>
        <begin position="46"/>
        <end position="77"/>
    </location>
</feature>
<dbReference type="PANTHER" id="PTHR37187">
    <property type="entry name" value="EXPRESSED PROTEIN"/>
    <property type="match status" value="1"/>
</dbReference>
<dbReference type="OMA" id="GQDETND"/>
<evidence type="ECO:0000313" key="2">
    <source>
        <dbReference type="EnsemblPlants" id="Kaladp0011s0368.1.v1.1"/>
    </source>
</evidence>
<reference evidence="2" key="1">
    <citation type="submission" date="2021-01" db="UniProtKB">
        <authorList>
            <consortium name="EnsemblPlants"/>
        </authorList>
    </citation>
    <scope>IDENTIFICATION</scope>
</reference>
<dbReference type="Proteomes" id="UP000594263">
    <property type="component" value="Unplaced"/>
</dbReference>
<dbReference type="PANTHER" id="PTHR37187:SF7">
    <property type="entry name" value="EXPRESSED PROTEIN"/>
    <property type="match status" value="1"/>
</dbReference>
<keyword evidence="3" id="KW-1185">Reference proteome</keyword>
<dbReference type="AlphaFoldDB" id="A0A7N0RH22"/>
<organism evidence="2 3">
    <name type="scientific">Kalanchoe fedtschenkoi</name>
    <name type="common">Lavender scallops</name>
    <name type="synonym">South American air plant</name>
    <dbReference type="NCBI Taxonomy" id="63787"/>
    <lineage>
        <taxon>Eukaryota</taxon>
        <taxon>Viridiplantae</taxon>
        <taxon>Streptophyta</taxon>
        <taxon>Embryophyta</taxon>
        <taxon>Tracheophyta</taxon>
        <taxon>Spermatophyta</taxon>
        <taxon>Magnoliopsida</taxon>
        <taxon>eudicotyledons</taxon>
        <taxon>Gunneridae</taxon>
        <taxon>Pentapetalae</taxon>
        <taxon>Saxifragales</taxon>
        <taxon>Crassulaceae</taxon>
        <taxon>Kalanchoe</taxon>
    </lineage>
</organism>
<proteinExistence type="predicted"/>
<evidence type="ECO:0000313" key="3">
    <source>
        <dbReference type="Proteomes" id="UP000594263"/>
    </source>
</evidence>
<name>A0A7N0RH22_KALFE</name>
<feature type="region of interest" description="Disordered" evidence="1">
    <location>
        <begin position="205"/>
        <end position="225"/>
    </location>
</feature>
<evidence type="ECO:0000256" key="1">
    <source>
        <dbReference type="SAM" id="MobiDB-lite"/>
    </source>
</evidence>
<sequence length="261" mass="27626">MEEILNGSLTEDTSQKSEVVVVQEVDVVMPDDDSLGMRSVVDEERFEVAAGENGVENGKDGVGSSSSSSSSDEETEVAAEKIDEIIASMVECGSEENGVVSGLVAEEEAAVEITEGLEVAMVVEEEEEKITVEAVEEEREVTVAEDSEAVEVAAVELTDAVEEKAVAAAEEEPDQVEAVDEVLAAVAKAREVEVAGQEATDGLLKHEEESSPAVAKSVNDAEIPESNGNPHIISISTRTVQRTSWSGCCGLLQVFRRGDRG</sequence>
<dbReference type="Gramene" id="Kaladp0011s0368.1.v1.1">
    <property type="protein sequence ID" value="Kaladp0011s0368.1.v1.1"/>
    <property type="gene ID" value="Kaladp0011s0368.v1.1"/>
</dbReference>
<protein>
    <submittedName>
        <fullName evidence="2">Uncharacterized protein</fullName>
    </submittedName>
</protein>
<accession>A0A7N0RH22</accession>
<dbReference type="EnsemblPlants" id="Kaladp0011s0368.1.v1.1">
    <property type="protein sequence ID" value="Kaladp0011s0368.1.v1.1"/>
    <property type="gene ID" value="Kaladp0011s0368.v1.1"/>
</dbReference>